<dbReference type="InterPro" id="IPR013656">
    <property type="entry name" value="PAS_4"/>
</dbReference>
<evidence type="ECO:0000256" key="4">
    <source>
        <dbReference type="ARBA" id="ARBA00022679"/>
    </source>
</evidence>
<dbReference type="SUPFAM" id="SSF55785">
    <property type="entry name" value="PYP-like sensor domain (PAS domain)"/>
    <property type="match status" value="6"/>
</dbReference>
<feature type="coiled-coil region" evidence="6">
    <location>
        <begin position="941"/>
        <end position="993"/>
    </location>
</feature>
<dbReference type="EMBL" id="JAQSIP010000002">
    <property type="protein sequence ID" value="MDD0838145.1"/>
    <property type="molecule type" value="Genomic_DNA"/>
</dbReference>
<comment type="catalytic activity">
    <reaction evidence="1">
        <text>ATP + protein L-histidine = ADP + protein N-phospho-L-histidine.</text>
        <dbReference type="EC" id="2.7.13.3"/>
    </reaction>
</comment>
<reference evidence="12 13" key="1">
    <citation type="submission" date="2023-02" db="EMBL/GenBank/DDBJ databases">
        <title>Bacterial whole genomic sequence of Curvibacter sp. HBC61.</title>
        <authorList>
            <person name="Le V."/>
            <person name="Ko S.-R."/>
            <person name="Ahn C.-Y."/>
            <person name="Oh H.-M."/>
        </authorList>
    </citation>
    <scope>NUCLEOTIDE SEQUENCE [LARGE SCALE GENOMIC DNA]</scope>
    <source>
        <strain evidence="12 13">HBC61</strain>
    </source>
</reference>
<dbReference type="InterPro" id="IPR036890">
    <property type="entry name" value="HATPase_C_sf"/>
</dbReference>
<evidence type="ECO:0000256" key="3">
    <source>
        <dbReference type="ARBA" id="ARBA00022553"/>
    </source>
</evidence>
<dbReference type="SUPFAM" id="SSF47384">
    <property type="entry name" value="Homodimeric domain of signal transducing histidine kinase"/>
    <property type="match status" value="1"/>
</dbReference>
<feature type="region of interest" description="Disordered" evidence="7">
    <location>
        <begin position="1243"/>
        <end position="1265"/>
    </location>
</feature>
<evidence type="ECO:0000259" key="10">
    <source>
        <dbReference type="PROSITE" id="PS50112"/>
    </source>
</evidence>
<dbReference type="CDD" id="cd00130">
    <property type="entry name" value="PAS"/>
    <property type="match status" value="4"/>
</dbReference>
<feature type="transmembrane region" description="Helical" evidence="8">
    <location>
        <begin position="130"/>
        <end position="150"/>
    </location>
</feature>
<dbReference type="InterPro" id="IPR013655">
    <property type="entry name" value="PAS_fold_3"/>
</dbReference>
<feature type="domain" description="Histidine kinase" evidence="9">
    <location>
        <begin position="1002"/>
        <end position="1233"/>
    </location>
</feature>
<proteinExistence type="predicted"/>
<dbReference type="PROSITE" id="PS50113">
    <property type="entry name" value="PAC"/>
    <property type="match status" value="4"/>
</dbReference>
<evidence type="ECO:0000256" key="8">
    <source>
        <dbReference type="SAM" id="Phobius"/>
    </source>
</evidence>
<dbReference type="InterPro" id="IPR035965">
    <property type="entry name" value="PAS-like_dom_sf"/>
</dbReference>
<keyword evidence="6" id="KW-0175">Coiled coil</keyword>
<dbReference type="CDD" id="cd00082">
    <property type="entry name" value="HisKA"/>
    <property type="match status" value="1"/>
</dbReference>
<dbReference type="PROSITE" id="PS50112">
    <property type="entry name" value="PAS"/>
    <property type="match status" value="2"/>
</dbReference>
<feature type="transmembrane region" description="Helical" evidence="8">
    <location>
        <begin position="80"/>
        <end position="100"/>
    </location>
</feature>
<dbReference type="Pfam" id="PF02518">
    <property type="entry name" value="HATPase_c"/>
    <property type="match status" value="1"/>
</dbReference>
<accession>A0ABT5MW62</accession>
<dbReference type="RefSeq" id="WP_273949709.1">
    <property type="nucleotide sequence ID" value="NZ_JAQSIP010000002.1"/>
</dbReference>
<organism evidence="12 13">
    <name type="scientific">Curvibacter cyanobacteriorum</name>
    <dbReference type="NCBI Taxonomy" id="3026422"/>
    <lineage>
        <taxon>Bacteria</taxon>
        <taxon>Pseudomonadati</taxon>
        <taxon>Pseudomonadota</taxon>
        <taxon>Betaproteobacteria</taxon>
        <taxon>Burkholderiales</taxon>
        <taxon>Comamonadaceae</taxon>
        <taxon>Curvibacter</taxon>
    </lineage>
</organism>
<keyword evidence="8" id="KW-1133">Transmembrane helix</keyword>
<dbReference type="NCBIfam" id="TIGR00229">
    <property type="entry name" value="sensory_box"/>
    <property type="match status" value="4"/>
</dbReference>
<feature type="domain" description="PAS" evidence="10">
    <location>
        <begin position="448"/>
        <end position="503"/>
    </location>
</feature>
<dbReference type="Proteomes" id="UP001528673">
    <property type="component" value="Unassembled WGS sequence"/>
</dbReference>
<evidence type="ECO:0000256" key="6">
    <source>
        <dbReference type="SAM" id="Coils"/>
    </source>
</evidence>
<name>A0ABT5MW62_9BURK</name>
<dbReference type="PROSITE" id="PS50109">
    <property type="entry name" value="HIS_KIN"/>
    <property type="match status" value="1"/>
</dbReference>
<keyword evidence="3" id="KW-0597">Phosphoprotein</keyword>
<dbReference type="InterPro" id="IPR003661">
    <property type="entry name" value="HisK_dim/P_dom"/>
</dbReference>
<feature type="transmembrane region" description="Helical" evidence="8">
    <location>
        <begin position="30"/>
        <end position="49"/>
    </location>
</feature>
<feature type="domain" description="PAC" evidence="11">
    <location>
        <begin position="271"/>
        <end position="325"/>
    </location>
</feature>
<dbReference type="InterPro" id="IPR036097">
    <property type="entry name" value="HisK_dim/P_sf"/>
</dbReference>
<keyword evidence="4" id="KW-0808">Transferase</keyword>
<dbReference type="SMART" id="SM00091">
    <property type="entry name" value="PAS"/>
    <property type="match status" value="5"/>
</dbReference>
<feature type="domain" description="PAS" evidence="10">
    <location>
        <begin position="827"/>
        <end position="895"/>
    </location>
</feature>
<dbReference type="Pfam" id="PF08447">
    <property type="entry name" value="PAS_3"/>
    <property type="match status" value="1"/>
</dbReference>
<keyword evidence="8" id="KW-0472">Membrane</keyword>
<evidence type="ECO:0000256" key="1">
    <source>
        <dbReference type="ARBA" id="ARBA00000085"/>
    </source>
</evidence>
<evidence type="ECO:0000313" key="12">
    <source>
        <dbReference type="EMBL" id="MDD0838145.1"/>
    </source>
</evidence>
<comment type="caution">
    <text evidence="12">The sequence shown here is derived from an EMBL/GenBank/DDBJ whole genome shotgun (WGS) entry which is preliminary data.</text>
</comment>
<dbReference type="Gene3D" id="3.30.565.10">
    <property type="entry name" value="Histidine kinase-like ATPase, C-terminal domain"/>
    <property type="match status" value="1"/>
</dbReference>
<dbReference type="SUPFAM" id="SSF55874">
    <property type="entry name" value="ATPase domain of HSP90 chaperone/DNA topoisomerase II/histidine kinase"/>
    <property type="match status" value="1"/>
</dbReference>
<dbReference type="PANTHER" id="PTHR43304:SF1">
    <property type="entry name" value="PAC DOMAIN-CONTAINING PROTEIN"/>
    <property type="match status" value="1"/>
</dbReference>
<dbReference type="InterPro" id="IPR052162">
    <property type="entry name" value="Sensor_kinase/Photoreceptor"/>
</dbReference>
<sequence length="1265" mass="141156">MAAVENPDFSDVRADISAVLVARKHGYLRSLAWVTMVAAALVIASHLNAGMTPLQAWLGSGCAVLAGAISLLLHRLKQPYAAALVLLIGAVVWIGWITVLTGGARSIVVGAYITIGALAGWFLGRRWMVALMLTALASLMGMELFFNDWVQAQRVVDQPQRVLVGLVLVFGLCTTLLYLVFRESDRQLQGLREARQAQLAKNQHFELIANNVPGLMSHWGRDLRCRWLNARYLAVMKRRADECIGRSLDELWTPQVADEARPYIAQVLAGQEVRYETVQREADGRQRVWQIQLVPDRLPNGEVDGWFGLLRDVTTQHQSTQAMIESRQRLSLAVDLAGLIYWELERDAEVLRWGTEAERPDGPGQWTWSRYLDVVHPDDRARVSGDIEAAWQHGHLSAQYRYHDAQGVLQWASVRAQVRADGHAGLRMIGVWQNITEVEQAQRALVASEARLQAMLDNTPAVAVQQFAPDGRVLYWNRATEQLTAWSAEVALGQRLPQLLWPQGEDPRWTAGWQQAVAGEAVTPFELTFVRPDGEERSVLCSLFSLVERSGEQRVVAMTVDLTERRRAADALRQMQQSFESVFLDSPTPARIFTLDGQNLTLACNDAFCELLGMEREYLIRHSIRELNLHQDPQAREAVLATLLREGRVESAELVILTARGESRTVLASMLPVTWHGQPAWMSQLVDITERKRVEEELRSNRRLLERVIDALPMCIFAKDTESRYVMVNQAMADFMCSTKEALTLRHTADVAAVDRNRSLADDRWVYDHRKPLIQPDIELCGPSGQPTAFHSVKVPLFDERGELEGLLGINRNITEEKRARAVLQASEQRLSVMFQHSPAALAMIDHQGIYRSVNEAWLRLFGYREADVLGYASWDFGLFADPADRSVLYERMRRDGGVDHWEVDLRRADGQVLQCVASGRSLEINGEEVHLFGIVDVSDQRRAQRQIEQMNHLLEQSVAQRTQALTEANQELKAALASLNSAQEELLRSEKHAALGRMVAGVAHELNTPIGNSVLVATTLRSEVDGFARQAVQGLTRSALNEHVEQTRDAVGMLVKNLSRASELIATFKQVAADQTSLQRRVFDLGETVREILQMHRPLMRTHDVQVRAEVSQAVSMDSYPGPLGQVLVNLMTNAMLHAYEGVKGGVVDISAHCPEPERVVIEVRDHGRGIEPEALRRIFDAFYTTKLGRGGTGLGLAICQTLVTRVLGGELRVESVLGQGTCFVLQLPRVAPIVSAGSEVVLPGREPPADERTRPSPPPPPPG</sequence>
<dbReference type="PRINTS" id="PR00344">
    <property type="entry name" value="BCTRLSENSOR"/>
</dbReference>
<dbReference type="SMART" id="SM00086">
    <property type="entry name" value="PAC"/>
    <property type="match status" value="6"/>
</dbReference>
<dbReference type="InterPro" id="IPR000700">
    <property type="entry name" value="PAS-assoc_C"/>
</dbReference>
<feature type="domain" description="PAC" evidence="11">
    <location>
        <begin position="523"/>
        <end position="574"/>
    </location>
</feature>
<feature type="transmembrane region" description="Helical" evidence="8">
    <location>
        <begin position="162"/>
        <end position="181"/>
    </location>
</feature>
<keyword evidence="13" id="KW-1185">Reference proteome</keyword>
<dbReference type="SMART" id="SM00387">
    <property type="entry name" value="HATPase_c"/>
    <property type="match status" value="1"/>
</dbReference>
<dbReference type="InterPro" id="IPR001610">
    <property type="entry name" value="PAC"/>
</dbReference>
<dbReference type="InterPro" id="IPR005467">
    <property type="entry name" value="His_kinase_dom"/>
</dbReference>
<keyword evidence="8" id="KW-0812">Transmembrane</keyword>
<dbReference type="Pfam" id="PF13426">
    <property type="entry name" value="PAS_9"/>
    <property type="match status" value="2"/>
</dbReference>
<evidence type="ECO:0000256" key="2">
    <source>
        <dbReference type="ARBA" id="ARBA00012438"/>
    </source>
</evidence>
<evidence type="ECO:0000259" key="9">
    <source>
        <dbReference type="PROSITE" id="PS50109"/>
    </source>
</evidence>
<dbReference type="Gene3D" id="1.10.287.130">
    <property type="match status" value="1"/>
</dbReference>
<dbReference type="Pfam" id="PF08448">
    <property type="entry name" value="PAS_4"/>
    <property type="match status" value="3"/>
</dbReference>
<dbReference type="PANTHER" id="PTHR43304">
    <property type="entry name" value="PHYTOCHROME-LIKE PROTEIN CPH1"/>
    <property type="match status" value="1"/>
</dbReference>
<feature type="transmembrane region" description="Helical" evidence="8">
    <location>
        <begin position="107"/>
        <end position="124"/>
    </location>
</feature>
<dbReference type="InterPro" id="IPR004358">
    <property type="entry name" value="Sig_transdc_His_kin-like_C"/>
</dbReference>
<evidence type="ECO:0000313" key="13">
    <source>
        <dbReference type="Proteomes" id="UP001528673"/>
    </source>
</evidence>
<feature type="domain" description="PAC" evidence="11">
    <location>
        <begin position="774"/>
        <end position="826"/>
    </location>
</feature>
<evidence type="ECO:0000259" key="11">
    <source>
        <dbReference type="PROSITE" id="PS50113"/>
    </source>
</evidence>
<feature type="domain" description="PAC" evidence="11">
    <location>
        <begin position="650"/>
        <end position="700"/>
    </location>
</feature>
<keyword evidence="5" id="KW-0418">Kinase</keyword>
<feature type="transmembrane region" description="Helical" evidence="8">
    <location>
        <begin position="56"/>
        <end position="74"/>
    </location>
</feature>
<dbReference type="Gene3D" id="3.30.450.20">
    <property type="entry name" value="PAS domain"/>
    <property type="match status" value="6"/>
</dbReference>
<dbReference type="InterPro" id="IPR003594">
    <property type="entry name" value="HATPase_dom"/>
</dbReference>
<gene>
    <name evidence="12" type="ORF">PSQ40_06135</name>
</gene>
<evidence type="ECO:0000256" key="7">
    <source>
        <dbReference type="SAM" id="MobiDB-lite"/>
    </source>
</evidence>
<dbReference type="EC" id="2.7.13.3" evidence="2"/>
<dbReference type="InterPro" id="IPR000014">
    <property type="entry name" value="PAS"/>
</dbReference>
<evidence type="ECO:0000256" key="5">
    <source>
        <dbReference type="ARBA" id="ARBA00022777"/>
    </source>
</evidence>
<protein>
    <recommendedName>
        <fullName evidence="2">histidine kinase</fullName>
        <ecNumber evidence="2">2.7.13.3</ecNumber>
    </recommendedName>
</protein>